<reference evidence="1 2" key="1">
    <citation type="submission" date="2010-10" db="EMBL/GenBank/DDBJ databases">
        <title>Complete sequence of Frankia sp. EuI1c.</title>
        <authorList>
            <consortium name="US DOE Joint Genome Institute"/>
            <person name="Lucas S."/>
            <person name="Copeland A."/>
            <person name="Lapidus A."/>
            <person name="Cheng J.-F."/>
            <person name="Bruce D."/>
            <person name="Goodwin L."/>
            <person name="Pitluck S."/>
            <person name="Chertkov O."/>
            <person name="Detter J.C."/>
            <person name="Han C."/>
            <person name="Tapia R."/>
            <person name="Land M."/>
            <person name="Hauser L."/>
            <person name="Jeffries C."/>
            <person name="Kyrpides N."/>
            <person name="Ivanova N."/>
            <person name="Mikhailova N."/>
            <person name="Beauchemin N."/>
            <person name="Sen A."/>
            <person name="Sur S.A."/>
            <person name="Gtari M."/>
            <person name="Wall L."/>
            <person name="Tisa L."/>
            <person name="Woyke T."/>
        </authorList>
    </citation>
    <scope>NUCLEOTIDE SEQUENCE [LARGE SCALE GENOMIC DNA]</scope>
    <source>
        <strain evidence="2">DSM 45817 / CECT 9037 / EuI1c</strain>
    </source>
</reference>
<dbReference type="Proteomes" id="UP000002484">
    <property type="component" value="Chromosome"/>
</dbReference>
<dbReference type="RefSeq" id="WP_013423888.1">
    <property type="nucleotide sequence ID" value="NC_014666.1"/>
</dbReference>
<dbReference type="AlphaFoldDB" id="E3J6J4"/>
<gene>
    <name evidence="1" type="ordered locus">FraEuI1c_2739</name>
</gene>
<accession>E3J6J4</accession>
<keyword evidence="2" id="KW-1185">Reference proteome</keyword>
<protein>
    <submittedName>
        <fullName evidence="1">Uncharacterized protein</fullName>
    </submittedName>
</protein>
<dbReference type="HOGENOM" id="CLU_3251935_0_0_11"/>
<name>E3J6J4_PSEI1</name>
<evidence type="ECO:0000313" key="1">
    <source>
        <dbReference type="EMBL" id="ADP80770.1"/>
    </source>
</evidence>
<proteinExistence type="predicted"/>
<dbReference type="InParanoid" id="E3J6J4"/>
<organism evidence="1 2">
    <name type="scientific">Pseudofrankia inefficax (strain DSM 45817 / CECT 9037 / DDB 130130 / EuI1c)</name>
    <name type="common">Frankia inefficax</name>
    <dbReference type="NCBI Taxonomy" id="298654"/>
    <lineage>
        <taxon>Bacteria</taxon>
        <taxon>Bacillati</taxon>
        <taxon>Actinomycetota</taxon>
        <taxon>Actinomycetes</taxon>
        <taxon>Frankiales</taxon>
        <taxon>Frankiaceae</taxon>
        <taxon>Pseudofrankia</taxon>
    </lineage>
</organism>
<evidence type="ECO:0000313" key="2">
    <source>
        <dbReference type="Proteomes" id="UP000002484"/>
    </source>
</evidence>
<dbReference type="EMBL" id="CP002299">
    <property type="protein sequence ID" value="ADP80770.1"/>
    <property type="molecule type" value="Genomic_DNA"/>
</dbReference>
<sequence length="42" mass="4743">MNVLRARTVGFNGVLALPGPCLELALRLREELFDGWPRCTRT</sequence>
<dbReference type="KEGG" id="fri:FraEuI1c_2739"/>